<protein>
    <submittedName>
        <fullName evidence="3">MarR family transcriptional regulator</fullName>
    </submittedName>
</protein>
<feature type="region of interest" description="Disordered" evidence="1">
    <location>
        <begin position="107"/>
        <end position="129"/>
    </location>
</feature>
<proteinExistence type="predicted"/>
<dbReference type="PANTHER" id="PTHR39515:SF2">
    <property type="entry name" value="HTH-TYPE TRANSCRIPTIONAL REGULATOR RV0880"/>
    <property type="match status" value="1"/>
</dbReference>
<dbReference type="GO" id="GO:0003700">
    <property type="term" value="F:DNA-binding transcription factor activity"/>
    <property type="evidence" value="ECO:0007669"/>
    <property type="project" value="InterPro"/>
</dbReference>
<keyword evidence="4" id="KW-1185">Reference proteome</keyword>
<dbReference type="Gene3D" id="1.10.10.10">
    <property type="entry name" value="Winged helix-like DNA-binding domain superfamily/Winged helix DNA-binding domain"/>
    <property type="match status" value="1"/>
</dbReference>
<comment type="caution">
    <text evidence="3">The sequence shown here is derived from an EMBL/GenBank/DDBJ whole genome shotgun (WGS) entry which is preliminary data.</text>
</comment>
<dbReference type="PROSITE" id="PS50995">
    <property type="entry name" value="HTH_MARR_2"/>
    <property type="match status" value="1"/>
</dbReference>
<dbReference type="PANTHER" id="PTHR39515">
    <property type="entry name" value="CONSERVED PROTEIN"/>
    <property type="match status" value="1"/>
</dbReference>
<dbReference type="OrthoDB" id="8966183at2"/>
<reference evidence="3 4" key="1">
    <citation type="submission" date="2019-04" db="EMBL/GenBank/DDBJ databases">
        <title>Streptomyces oryziradicis sp. nov., a novel actinomycete isolated from rhizosphere soil of rice (Oryza sativa L.).</title>
        <authorList>
            <person name="Li C."/>
        </authorList>
    </citation>
    <scope>NUCLEOTIDE SEQUENCE [LARGE SCALE GENOMIC DNA]</scope>
    <source>
        <strain evidence="3 4">NEAU-C40</strain>
    </source>
</reference>
<gene>
    <name evidence="3" type="ORF">FCI23_35835</name>
</gene>
<dbReference type="InterPro" id="IPR036390">
    <property type="entry name" value="WH_DNA-bd_sf"/>
</dbReference>
<evidence type="ECO:0000259" key="2">
    <source>
        <dbReference type="PROSITE" id="PS50995"/>
    </source>
</evidence>
<dbReference type="InterPro" id="IPR036388">
    <property type="entry name" value="WH-like_DNA-bd_sf"/>
</dbReference>
<feature type="domain" description="HTH marR-type" evidence="2">
    <location>
        <begin position="1"/>
        <end position="106"/>
    </location>
</feature>
<accession>A0A4U0S848</accession>
<dbReference type="Proteomes" id="UP000305778">
    <property type="component" value="Unassembled WGS sequence"/>
</dbReference>
<evidence type="ECO:0000256" key="1">
    <source>
        <dbReference type="SAM" id="MobiDB-lite"/>
    </source>
</evidence>
<dbReference type="Pfam" id="PF01047">
    <property type="entry name" value="MarR"/>
    <property type="match status" value="1"/>
</dbReference>
<dbReference type="InterPro" id="IPR052526">
    <property type="entry name" value="HTH-type_Bedaq_tolerance"/>
</dbReference>
<evidence type="ECO:0000313" key="3">
    <source>
        <dbReference type="EMBL" id="TKA04558.1"/>
    </source>
</evidence>
<dbReference type="SMART" id="SM00347">
    <property type="entry name" value="HTH_MARR"/>
    <property type="match status" value="1"/>
</dbReference>
<feature type="compositionally biased region" description="Basic and acidic residues" evidence="1">
    <location>
        <begin position="107"/>
        <end position="118"/>
    </location>
</feature>
<dbReference type="AlphaFoldDB" id="A0A4U0S848"/>
<dbReference type="InterPro" id="IPR000835">
    <property type="entry name" value="HTH_MarR-typ"/>
</dbReference>
<organism evidence="3 4">
    <name type="scientific">Actinacidiphila oryziradicis</name>
    <dbReference type="NCBI Taxonomy" id="2571141"/>
    <lineage>
        <taxon>Bacteria</taxon>
        <taxon>Bacillati</taxon>
        <taxon>Actinomycetota</taxon>
        <taxon>Actinomycetes</taxon>
        <taxon>Kitasatosporales</taxon>
        <taxon>Streptomycetaceae</taxon>
        <taxon>Actinacidiphila</taxon>
    </lineage>
</organism>
<dbReference type="SUPFAM" id="SSF46785">
    <property type="entry name" value="Winged helix' DNA-binding domain"/>
    <property type="match status" value="1"/>
</dbReference>
<dbReference type="PRINTS" id="PR00598">
    <property type="entry name" value="HTHMARR"/>
</dbReference>
<evidence type="ECO:0000313" key="4">
    <source>
        <dbReference type="Proteomes" id="UP000305778"/>
    </source>
</evidence>
<sequence length="129" mass="13712">MSLTSLSTLSTLDRTGPRRITDLAAIEGVTQPSVTALVTALERSGLVERQSDPTDKRVALVALTPDGLDYLQNRRRAGAEAFAQLIGKLPADEAAALAAAIPALQRLRDLDNEERDPGGRAPGGRRTPE</sequence>
<dbReference type="EMBL" id="SUMC01000052">
    <property type="protein sequence ID" value="TKA04558.1"/>
    <property type="molecule type" value="Genomic_DNA"/>
</dbReference>
<name>A0A4U0S848_9ACTN</name>